<dbReference type="Proteomes" id="UP000800094">
    <property type="component" value="Unassembled WGS sequence"/>
</dbReference>
<evidence type="ECO:0000256" key="1">
    <source>
        <dbReference type="SAM" id="SignalP"/>
    </source>
</evidence>
<keyword evidence="1" id="KW-0732">Signal</keyword>
<evidence type="ECO:0000313" key="3">
    <source>
        <dbReference type="Proteomes" id="UP000800094"/>
    </source>
</evidence>
<protein>
    <submittedName>
        <fullName evidence="2">Uncharacterized protein</fullName>
    </submittedName>
</protein>
<dbReference type="GeneID" id="54576374"/>
<gene>
    <name evidence="2" type="ORF">BU26DRAFT_414007</name>
</gene>
<name>A0A6A6J3D2_9PLEO</name>
<evidence type="ECO:0000313" key="2">
    <source>
        <dbReference type="EMBL" id="KAF2256722.1"/>
    </source>
</evidence>
<dbReference type="OrthoDB" id="1733656at2759"/>
<reference evidence="2" key="1">
    <citation type="journal article" date="2020" name="Stud. Mycol.">
        <title>101 Dothideomycetes genomes: a test case for predicting lifestyles and emergence of pathogens.</title>
        <authorList>
            <person name="Haridas S."/>
            <person name="Albert R."/>
            <person name="Binder M."/>
            <person name="Bloem J."/>
            <person name="Labutti K."/>
            <person name="Salamov A."/>
            <person name="Andreopoulos B."/>
            <person name="Baker S."/>
            <person name="Barry K."/>
            <person name="Bills G."/>
            <person name="Bluhm B."/>
            <person name="Cannon C."/>
            <person name="Castanera R."/>
            <person name="Culley D."/>
            <person name="Daum C."/>
            <person name="Ezra D."/>
            <person name="Gonzalez J."/>
            <person name="Henrissat B."/>
            <person name="Kuo A."/>
            <person name="Liang C."/>
            <person name="Lipzen A."/>
            <person name="Lutzoni F."/>
            <person name="Magnuson J."/>
            <person name="Mondo S."/>
            <person name="Nolan M."/>
            <person name="Ohm R."/>
            <person name="Pangilinan J."/>
            <person name="Park H.-J."/>
            <person name="Ramirez L."/>
            <person name="Alfaro M."/>
            <person name="Sun H."/>
            <person name="Tritt A."/>
            <person name="Yoshinaga Y."/>
            <person name="Zwiers L.-H."/>
            <person name="Turgeon B."/>
            <person name="Goodwin S."/>
            <person name="Spatafora J."/>
            <person name="Crous P."/>
            <person name="Grigoriev I."/>
        </authorList>
    </citation>
    <scope>NUCLEOTIDE SEQUENCE</scope>
    <source>
        <strain evidence="2">CBS 122368</strain>
    </source>
</reference>
<proteinExistence type="predicted"/>
<keyword evidence="3" id="KW-1185">Reference proteome</keyword>
<sequence>MRASILVAALPALALAEEQVPLVDKIKGFWSKATAAVSSAVPAVPSPLDAGAAKAAEQIQHELTLDTWRDVLTVDPTASAPTTQDWLVYITGGNTTCYGLCGNTTKAWNTSLPLLAARPNPPKFAVVDCDKEAILCNSWSVGPPSLYYFQIPKPLADQSAPAPTVRFIPLNRTSTTVDTFKKLVLDGEYEKRAPYEGAWHPFSGWLQEYHLAIPVAWVLWGFSKMPSWLPMILISFMSRSFM</sequence>
<accession>A0A6A6J3D2</accession>
<organism evidence="2 3">
    <name type="scientific">Trematosphaeria pertusa</name>
    <dbReference type="NCBI Taxonomy" id="390896"/>
    <lineage>
        <taxon>Eukaryota</taxon>
        <taxon>Fungi</taxon>
        <taxon>Dikarya</taxon>
        <taxon>Ascomycota</taxon>
        <taxon>Pezizomycotina</taxon>
        <taxon>Dothideomycetes</taxon>
        <taxon>Pleosporomycetidae</taxon>
        <taxon>Pleosporales</taxon>
        <taxon>Massarineae</taxon>
        <taxon>Trematosphaeriaceae</taxon>
        <taxon>Trematosphaeria</taxon>
    </lineage>
</organism>
<dbReference type="EMBL" id="ML987189">
    <property type="protein sequence ID" value="KAF2256722.1"/>
    <property type="molecule type" value="Genomic_DNA"/>
</dbReference>
<feature type="signal peptide" evidence="1">
    <location>
        <begin position="1"/>
        <end position="16"/>
    </location>
</feature>
<dbReference type="RefSeq" id="XP_033691726.1">
    <property type="nucleotide sequence ID" value="XM_033823044.1"/>
</dbReference>
<dbReference type="AlphaFoldDB" id="A0A6A6J3D2"/>
<feature type="chain" id="PRO_5025355833" evidence="1">
    <location>
        <begin position="17"/>
        <end position="242"/>
    </location>
</feature>